<proteinExistence type="predicted"/>
<protein>
    <submittedName>
        <fullName evidence="1">Uncharacterized protein</fullName>
    </submittedName>
</protein>
<name>A0ABW2LQQ4_9PSEU</name>
<evidence type="ECO:0000313" key="2">
    <source>
        <dbReference type="Proteomes" id="UP001596504"/>
    </source>
</evidence>
<reference evidence="2" key="1">
    <citation type="journal article" date="2019" name="Int. J. Syst. Evol. Microbiol.">
        <title>The Global Catalogue of Microorganisms (GCM) 10K type strain sequencing project: providing services to taxonomists for standard genome sequencing and annotation.</title>
        <authorList>
            <consortium name="The Broad Institute Genomics Platform"/>
            <consortium name="The Broad Institute Genome Sequencing Center for Infectious Disease"/>
            <person name="Wu L."/>
            <person name="Ma J."/>
        </authorList>
    </citation>
    <scope>NUCLEOTIDE SEQUENCE [LARGE SCALE GENOMIC DNA]</scope>
    <source>
        <strain evidence="2">WLHS5</strain>
    </source>
</reference>
<organism evidence="1 2">
    <name type="scientific">Saccharopolyspora griseoalba</name>
    <dbReference type="NCBI Taxonomy" id="1431848"/>
    <lineage>
        <taxon>Bacteria</taxon>
        <taxon>Bacillati</taxon>
        <taxon>Actinomycetota</taxon>
        <taxon>Actinomycetes</taxon>
        <taxon>Pseudonocardiales</taxon>
        <taxon>Pseudonocardiaceae</taxon>
        <taxon>Saccharopolyspora</taxon>
    </lineage>
</organism>
<gene>
    <name evidence="1" type="ORF">ACFQRI_26090</name>
</gene>
<comment type="caution">
    <text evidence="1">The sequence shown here is derived from an EMBL/GenBank/DDBJ whole genome shotgun (WGS) entry which is preliminary data.</text>
</comment>
<sequence length="85" mass="9629">MPTTAIRRITRTLNRHVRDRRDHQQIWFDDDGHELTAAPLTAVVDAPDGAAYRFHVDPTRRADGRQQWTHAGVAEAIAHPWAVAP</sequence>
<dbReference type="EMBL" id="JBHTCJ010000021">
    <property type="protein sequence ID" value="MFC7344896.1"/>
    <property type="molecule type" value="Genomic_DNA"/>
</dbReference>
<accession>A0ABW2LQQ4</accession>
<dbReference type="Proteomes" id="UP001596504">
    <property type="component" value="Unassembled WGS sequence"/>
</dbReference>
<dbReference type="RefSeq" id="WP_380673134.1">
    <property type="nucleotide sequence ID" value="NZ_JBHTCJ010000021.1"/>
</dbReference>
<keyword evidence="2" id="KW-1185">Reference proteome</keyword>
<evidence type="ECO:0000313" key="1">
    <source>
        <dbReference type="EMBL" id="MFC7344896.1"/>
    </source>
</evidence>